<feature type="region of interest" description="Disordered" evidence="1">
    <location>
        <begin position="960"/>
        <end position="984"/>
    </location>
</feature>
<feature type="compositionally biased region" description="Basic and acidic residues" evidence="1">
    <location>
        <begin position="876"/>
        <end position="891"/>
    </location>
</feature>
<feature type="region of interest" description="Disordered" evidence="1">
    <location>
        <begin position="1035"/>
        <end position="1054"/>
    </location>
</feature>
<feature type="compositionally biased region" description="Acidic residues" evidence="1">
    <location>
        <begin position="1585"/>
        <end position="1594"/>
    </location>
</feature>
<dbReference type="GO" id="GO:0005875">
    <property type="term" value="C:microtubule associated complex"/>
    <property type="evidence" value="ECO:0007669"/>
    <property type="project" value="TreeGrafter"/>
</dbReference>
<feature type="region of interest" description="Disordered" evidence="1">
    <location>
        <begin position="498"/>
        <end position="599"/>
    </location>
</feature>
<feature type="compositionally biased region" description="Basic and acidic residues" evidence="1">
    <location>
        <begin position="1724"/>
        <end position="1734"/>
    </location>
</feature>
<feature type="compositionally biased region" description="Basic and acidic residues" evidence="1">
    <location>
        <begin position="1652"/>
        <end position="1661"/>
    </location>
</feature>
<accession>A0A067R6J8</accession>
<feature type="region of interest" description="Disordered" evidence="1">
    <location>
        <begin position="923"/>
        <end position="942"/>
    </location>
</feature>
<feature type="region of interest" description="Disordered" evidence="1">
    <location>
        <begin position="832"/>
        <end position="891"/>
    </location>
</feature>
<dbReference type="STRING" id="136037.A0A067R6J8"/>
<feature type="region of interest" description="Disordered" evidence="1">
    <location>
        <begin position="355"/>
        <end position="385"/>
    </location>
</feature>
<feature type="region of interest" description="Disordered" evidence="1">
    <location>
        <begin position="1213"/>
        <end position="1237"/>
    </location>
</feature>
<dbReference type="PANTHER" id="PTHR13843:SF12">
    <property type="entry name" value="ATPASE F1_V1_A1 COMPLEX ALPHA_BETA SUBUNIT NUCLEOTIDE-BINDING DOMAIN-CONTAINING PROTEIN"/>
    <property type="match status" value="1"/>
</dbReference>
<sequence length="2111" mass="231420">MVCHEEDKKEVQSVSEFKSTAEVSRDEGQIFDHKDKIKHITEEFIEQESHALKVESLPTDKQDENLGVCETTVAESDKLELEATAVEKTDLEKLVPEKSKEEGQAFEESAVKTSETETSELKYTELKKTGKEQEGSEFEAIKTEQTKYSEEKDESEKVFPDALQAERADPTKQLLPEVTSEESAIQAEPGHEKTDVSEVQFEDEKLKNEEKYSEKLDTEKFVQEEPISGKREELITKPEEVLKADSITESSEHFETEKHDVSKESEIHIKSSERKQITEPLKMEIVESVEVNLGGDAQTEIKETMAVKEIILTKEATTALEEKDVDEEDKPSKDFSLKSDAIEEVQTDISKLDMEAPKCADADHPVTEVPSLTAEEELQDKPSPSALSMTYLEIIDKLQKDSQKTSDPTIDLAEETLTLTEGGKNASEVKPKDDDDKTDEKPKADIKEHVIETSSCMTDDTKHIDSIQITDEVKHEKAVGKLEEDVLKTEKLGSDEAVGREPFITTSHLQDTKVDTEFVPGISKEEDAETINESANDKSSDKEVTEKRSDEVSGVSELRESTPTGHLLQPTDKDSKDFIKDDKQKVERDESVEDVDKIDQAELKLTDDKDDSYGYRSISPGEVFVDSGLEEEPVYGKLEAPEIPEYVTVTPDSAPPSPKLQDKKSLLRTQEGVLEKESLSSVTVAPEKSERVDYKESTQKTESVTLDEDFIPAKHESPTEDVLASGKYDTDTKEKTLDLVADVSKAEAQAITATADIPIHIPVTTAVSESEKGIAIIASSDQADEELSTSISKKQETGEASVLEDLVSASKSAIAEIEGKLSTQVEEILTAPRKEKDGTKFHIEEGKSEIPSYITDKSSSSDDKDLTGPYQLSEGEITKPSEGIKEKDEVESLPVHLKEVDETITKIQEEVKDEAISFLISEGASEKEKAHESPEKKPLQIEDKLLTEICGRDVTPIPHIAETSTSVTKETRLDHDTETSTTLEETASLPLSFIPATVILEEVPRSVTYETDISEEVKKEVTDSRGMEQSAVTITKETTADTSESTSLSSSDPACMAASSVTEITSAEAIAEKETTAIITSTIATVSATQKEEEVTDSGDLTNSVTVRRMVVTASSEDGGTETELCTNGSFTFTAATVPATSSGESVPSVYKEEHPGQSSSSSSSIQCTEVASTDTTGKSSTHEIKDDTNEGIMEGISKEDTLKTFTTVSTVGPPADTVKIDDHKLDDSPGDRGGSSKLVTIKTKELREVHGETESDNEENVEEFITQKIGKNGNIITEAVKTIRTFVTVEGEESDDSNFEDEDNIESTAAEDGSDSSRISKITTSLTTVTKRDDNGVMSLSTDSSDKIGDVDSEVVTKTTSTTITTVTSILSGDEADDIMTRTILEEGTMETSITHDISKDVDVFSKKEDISQPSSTDSSKLVELSKESSPLKVATTSVDHRIPVKTDIVMKDETSVCSITNGVMKEEQLTEAIGSKEDEEKMMNGRESDKESRTVGKSVMSNLDEFSSVSGMHVSMKKEAPSSSSEQMRSATPGSDALSDRDLDIGCGPSTPHSDISSGQVSRAATNVWGSSEGRPDSRHCDSDEDNDEDDPGSPLSVTSQLAHSPPSNFYFEMGDRNASDYDVKHKEEASSSMTSSLYGSLPPHPLQELIKEGKERQSHMPPPVTSETPAKHSAATSSEDSVMTSSFYGSLEDREGAKPTIPEQFGEQLQEEEVLDFERAKHEHRAARGKDLASTGFSYNSESTSSPSKITKTYEHYYMSEVNGQKQKSENSSQGLAADYGYENVPTGKQHEDLMNQKRDIKEEKHNGKTGPGTVDPSDSGLHQDVYTKVTEHISADILKEKNGTSASASGFGTEYDPEFRHQFPAPTTSASCFPEPPLGFSQSSLGQTDNKKDPIEDWGKPLGLPAPAPPPTNNSTTVGEVLPNTNKGTPKKEKKVMQIKKTMIMNENNKAASGKDVKSKRPESPIKQPSSERKGSSNREGGRNTVGGKASGSPIYIDLTYVPHHGNSYYTTLEFFKKVRARYYVFSGTEPSREVYNALLDAKQTWEDKELEVTIIPTYDTDTLGYWVAENEDTLARYKIDLSPSASRCTINLQDHETSCSAYRLEF</sequence>
<feature type="compositionally biased region" description="Polar residues" evidence="1">
    <location>
        <begin position="1501"/>
        <end position="1512"/>
    </location>
</feature>
<dbReference type="GO" id="GO:0008017">
    <property type="term" value="F:microtubule binding"/>
    <property type="evidence" value="ECO:0007669"/>
    <property type="project" value="InterPro"/>
</dbReference>
<dbReference type="GO" id="GO:0000226">
    <property type="term" value="P:microtubule cytoskeleton organization"/>
    <property type="evidence" value="ECO:0007669"/>
    <property type="project" value="InterPro"/>
</dbReference>
<evidence type="ECO:0000313" key="3">
    <source>
        <dbReference type="Proteomes" id="UP000027135"/>
    </source>
</evidence>
<feature type="compositionally biased region" description="Low complexity" evidence="1">
    <location>
        <begin position="1035"/>
        <end position="1052"/>
    </location>
</feature>
<feature type="compositionally biased region" description="Low complexity" evidence="1">
    <location>
        <begin position="1633"/>
        <end position="1643"/>
    </location>
</feature>
<feature type="compositionally biased region" description="Polar residues" evidence="1">
    <location>
        <begin position="1598"/>
        <end position="1610"/>
    </location>
</feature>
<feature type="compositionally biased region" description="Polar residues" evidence="1">
    <location>
        <begin position="1765"/>
        <end position="1778"/>
    </location>
</feature>
<feature type="compositionally biased region" description="Basic and acidic residues" evidence="1">
    <location>
        <begin position="1470"/>
        <end position="1496"/>
    </location>
</feature>
<feature type="compositionally biased region" description="Basic and acidic residues" evidence="1">
    <location>
        <begin position="1616"/>
        <end position="1632"/>
    </location>
</feature>
<feature type="compositionally biased region" description="Basic and acidic residues" evidence="1">
    <location>
        <begin position="535"/>
        <end position="551"/>
    </location>
</feature>
<feature type="compositionally biased region" description="Acidic residues" evidence="1">
    <location>
        <begin position="1292"/>
        <end position="1306"/>
    </location>
</feature>
<proteinExistence type="predicted"/>
<evidence type="ECO:0000256" key="1">
    <source>
        <dbReference type="SAM" id="MobiDB-lite"/>
    </source>
</evidence>
<feature type="compositionally biased region" description="Polar residues" evidence="1">
    <location>
        <begin position="1523"/>
        <end position="1535"/>
    </location>
</feature>
<dbReference type="InterPro" id="IPR026074">
    <property type="entry name" value="MAP1"/>
</dbReference>
<feature type="compositionally biased region" description="Polar residues" evidence="1">
    <location>
        <begin position="1738"/>
        <end position="1751"/>
    </location>
</feature>
<feature type="compositionally biased region" description="Basic and acidic residues" evidence="1">
    <location>
        <begin position="924"/>
        <end position="942"/>
    </location>
</feature>
<dbReference type="GO" id="GO:0005874">
    <property type="term" value="C:microtubule"/>
    <property type="evidence" value="ECO:0007669"/>
    <property type="project" value="InterPro"/>
</dbReference>
<keyword evidence="3" id="KW-1185">Reference proteome</keyword>
<feature type="region of interest" description="Disordered" evidence="1">
    <location>
        <begin position="677"/>
        <end position="727"/>
    </location>
</feature>
<dbReference type="GO" id="GO:0005829">
    <property type="term" value="C:cytosol"/>
    <property type="evidence" value="ECO:0007669"/>
    <property type="project" value="TreeGrafter"/>
</dbReference>
<feature type="compositionally biased region" description="Basic and acidic residues" evidence="1">
    <location>
        <begin position="355"/>
        <end position="366"/>
    </location>
</feature>
<dbReference type="OMA" id="CTEVAST"/>
<feature type="region of interest" description="Disordered" evidence="1">
    <location>
        <begin position="779"/>
        <end position="799"/>
    </location>
</feature>
<feature type="compositionally biased region" description="Polar residues" evidence="1">
    <location>
        <begin position="1553"/>
        <end position="1572"/>
    </location>
</feature>
<feature type="compositionally biased region" description="Low complexity" evidence="1">
    <location>
        <begin position="1420"/>
        <end position="1430"/>
    </location>
</feature>
<dbReference type="GO" id="GO:0043025">
    <property type="term" value="C:neuronal cell body"/>
    <property type="evidence" value="ECO:0007669"/>
    <property type="project" value="TreeGrafter"/>
</dbReference>
<feature type="compositionally biased region" description="Basic and acidic residues" evidence="1">
    <location>
        <begin position="832"/>
        <end position="848"/>
    </location>
</feature>
<feature type="compositionally biased region" description="Basic and acidic residues" evidence="1">
    <location>
        <begin position="1219"/>
        <end position="1231"/>
    </location>
</feature>
<feature type="region of interest" description="Disordered" evidence="1">
    <location>
        <begin position="244"/>
        <end position="275"/>
    </location>
</feature>
<feature type="region of interest" description="Disordered" evidence="1">
    <location>
        <begin position="95"/>
        <end position="213"/>
    </location>
</feature>
<organism evidence="2 3">
    <name type="scientific">Zootermopsis nevadensis</name>
    <name type="common">Dampwood termite</name>
    <dbReference type="NCBI Taxonomy" id="136037"/>
    <lineage>
        <taxon>Eukaryota</taxon>
        <taxon>Metazoa</taxon>
        <taxon>Ecdysozoa</taxon>
        <taxon>Arthropoda</taxon>
        <taxon>Hexapoda</taxon>
        <taxon>Insecta</taxon>
        <taxon>Pterygota</taxon>
        <taxon>Neoptera</taxon>
        <taxon>Polyneoptera</taxon>
        <taxon>Dictyoptera</taxon>
        <taxon>Blattodea</taxon>
        <taxon>Blattoidea</taxon>
        <taxon>Termitoidae</taxon>
        <taxon>Termopsidae</taxon>
        <taxon>Zootermopsis</taxon>
    </lineage>
</organism>
<dbReference type="EMBL" id="KK852913">
    <property type="protein sequence ID" value="KDR13895.1"/>
    <property type="molecule type" value="Genomic_DNA"/>
</dbReference>
<dbReference type="GO" id="GO:0030425">
    <property type="term" value="C:dendrite"/>
    <property type="evidence" value="ECO:0007669"/>
    <property type="project" value="TreeGrafter"/>
</dbReference>
<feature type="region of interest" description="Disordered" evidence="1">
    <location>
        <begin position="1724"/>
        <end position="1751"/>
    </location>
</feature>
<feature type="region of interest" description="Disordered" evidence="1">
    <location>
        <begin position="1844"/>
        <end position="1993"/>
    </location>
</feature>
<feature type="compositionally biased region" description="Basic and acidic residues" evidence="1">
    <location>
        <begin position="189"/>
        <end position="213"/>
    </location>
</feature>
<dbReference type="InParanoid" id="A0A067R6J8"/>
<feature type="compositionally biased region" description="Basic and acidic residues" evidence="1">
    <location>
        <begin position="427"/>
        <end position="449"/>
    </location>
</feature>
<feature type="region of interest" description="Disordered" evidence="1">
    <location>
        <begin position="1411"/>
        <end position="1430"/>
    </location>
</feature>
<feature type="region of interest" description="Disordered" evidence="1">
    <location>
        <begin position="1140"/>
        <end position="1193"/>
    </location>
</feature>
<dbReference type="GO" id="GO:0045202">
    <property type="term" value="C:synapse"/>
    <property type="evidence" value="ECO:0007669"/>
    <property type="project" value="TreeGrafter"/>
</dbReference>
<dbReference type="eggNOG" id="KOG3592">
    <property type="taxonomic scope" value="Eukaryota"/>
</dbReference>
<evidence type="ECO:0000313" key="2">
    <source>
        <dbReference type="EMBL" id="KDR13895.1"/>
    </source>
</evidence>
<feature type="compositionally biased region" description="Basic and acidic residues" evidence="1">
    <location>
        <begin position="119"/>
        <end position="170"/>
    </location>
</feature>
<feature type="compositionally biased region" description="Basic and acidic residues" evidence="1">
    <location>
        <begin position="330"/>
        <end position="341"/>
    </location>
</feature>
<feature type="region of interest" description="Disordered" evidence="1">
    <location>
        <begin position="1470"/>
        <end position="1711"/>
    </location>
</feature>
<gene>
    <name evidence="2" type="ORF">L798_12260</name>
</gene>
<feature type="compositionally biased region" description="Basic and acidic residues" evidence="1">
    <location>
        <begin position="687"/>
        <end position="699"/>
    </location>
</feature>
<reference evidence="2 3" key="1">
    <citation type="journal article" date="2014" name="Nat. Commun.">
        <title>Molecular traces of alternative social organization in a termite genome.</title>
        <authorList>
            <person name="Terrapon N."/>
            <person name="Li C."/>
            <person name="Robertson H.M."/>
            <person name="Ji L."/>
            <person name="Meng X."/>
            <person name="Booth W."/>
            <person name="Chen Z."/>
            <person name="Childers C.P."/>
            <person name="Glastad K.M."/>
            <person name="Gokhale K."/>
            <person name="Gowin J."/>
            <person name="Gronenberg W."/>
            <person name="Hermansen R.A."/>
            <person name="Hu H."/>
            <person name="Hunt B.G."/>
            <person name="Huylmans A.K."/>
            <person name="Khalil S.M."/>
            <person name="Mitchell R.D."/>
            <person name="Munoz-Torres M.C."/>
            <person name="Mustard J.A."/>
            <person name="Pan H."/>
            <person name="Reese J.T."/>
            <person name="Scharf M.E."/>
            <person name="Sun F."/>
            <person name="Vogel H."/>
            <person name="Xiao J."/>
            <person name="Yang W."/>
            <person name="Yang Z."/>
            <person name="Yang Z."/>
            <person name="Zhou J."/>
            <person name="Zhu J."/>
            <person name="Brent C.S."/>
            <person name="Elsik C.G."/>
            <person name="Goodisman M.A."/>
            <person name="Liberles D.A."/>
            <person name="Roe R.M."/>
            <person name="Vargo E.L."/>
            <person name="Vilcinskas A."/>
            <person name="Wang J."/>
            <person name="Bornberg-Bauer E."/>
            <person name="Korb J."/>
            <person name="Zhang G."/>
            <person name="Liebig J."/>
        </authorList>
    </citation>
    <scope>NUCLEOTIDE SEQUENCE [LARGE SCALE GENOMIC DNA]</scope>
    <source>
        <tissue evidence="2">Whole organism</tissue>
    </source>
</reference>
<dbReference type="GO" id="GO:0003779">
    <property type="term" value="F:actin binding"/>
    <property type="evidence" value="ECO:0007669"/>
    <property type="project" value="TreeGrafter"/>
</dbReference>
<feature type="compositionally biased region" description="Polar residues" evidence="1">
    <location>
        <begin position="1166"/>
        <end position="1180"/>
    </location>
</feature>
<dbReference type="Proteomes" id="UP000027135">
    <property type="component" value="Unassembled WGS sequence"/>
</dbReference>
<feature type="compositionally biased region" description="Polar residues" evidence="1">
    <location>
        <begin position="1917"/>
        <end position="1932"/>
    </location>
</feature>
<feature type="compositionally biased region" description="Basic and acidic residues" evidence="1">
    <location>
        <begin position="1893"/>
        <end position="1903"/>
    </location>
</feature>
<name>A0A067R6J8_ZOONE</name>
<protein>
    <submittedName>
        <fullName evidence="2">Microtubule-associated protein futsch</fullName>
    </submittedName>
</protein>
<feature type="region of interest" description="Disordered" evidence="1">
    <location>
        <begin position="400"/>
        <end position="449"/>
    </location>
</feature>
<feature type="compositionally biased region" description="Basic and acidic residues" evidence="1">
    <location>
        <begin position="1792"/>
        <end position="1810"/>
    </location>
</feature>
<feature type="region of interest" description="Disordered" evidence="1">
    <location>
        <begin position="316"/>
        <end position="342"/>
    </location>
</feature>
<feature type="compositionally biased region" description="Basic and acidic residues" evidence="1">
    <location>
        <begin position="571"/>
        <end position="599"/>
    </location>
</feature>
<feature type="compositionally biased region" description="Basic and acidic residues" evidence="1">
    <location>
        <begin position="250"/>
        <end position="275"/>
    </location>
</feature>
<dbReference type="GO" id="GO:0031114">
    <property type="term" value="P:regulation of microtubule depolymerization"/>
    <property type="evidence" value="ECO:0007669"/>
    <property type="project" value="TreeGrafter"/>
</dbReference>
<feature type="region of interest" description="Disordered" evidence="1">
    <location>
        <begin position="1292"/>
        <end position="1320"/>
    </location>
</feature>
<dbReference type="PANTHER" id="PTHR13843">
    <property type="entry name" value="MICROTUBULE-ASSOCIATED PROTEIN"/>
    <property type="match status" value="1"/>
</dbReference>
<feature type="region of interest" description="Disordered" evidence="1">
    <location>
        <begin position="1764"/>
        <end position="1826"/>
    </location>
</feature>
<feature type="compositionally biased region" description="Basic and acidic residues" evidence="1">
    <location>
        <begin position="1957"/>
        <end position="1986"/>
    </location>
</feature>
<dbReference type="GO" id="GO:0016358">
    <property type="term" value="P:dendrite development"/>
    <property type="evidence" value="ECO:0007669"/>
    <property type="project" value="TreeGrafter"/>
</dbReference>
<feature type="compositionally biased region" description="Polar residues" evidence="1">
    <location>
        <begin position="1677"/>
        <end position="1691"/>
    </location>
</feature>
<feature type="compositionally biased region" description="Basic and acidic residues" evidence="1">
    <location>
        <begin position="969"/>
        <end position="978"/>
    </location>
</feature>
<dbReference type="GO" id="GO:0007409">
    <property type="term" value="P:axonogenesis"/>
    <property type="evidence" value="ECO:0007669"/>
    <property type="project" value="TreeGrafter"/>
</dbReference>